<feature type="transmembrane region" description="Helical" evidence="1">
    <location>
        <begin position="348"/>
        <end position="367"/>
    </location>
</feature>
<protein>
    <recommendedName>
        <fullName evidence="2">Membrane protein 6-pyruvoyl-tetrahydropterin synthase-related domain-containing protein</fullName>
    </recommendedName>
</protein>
<dbReference type="PATRIC" id="fig|525362.12.peg.1097"/>
<name>E7FS10_9LACO</name>
<dbReference type="EMBL" id="ACGS02000044">
    <property type="protein sequence ID" value="EFZ34292.1"/>
    <property type="molecule type" value="Genomic_DNA"/>
</dbReference>
<keyword evidence="1" id="KW-1133">Transmembrane helix</keyword>
<reference evidence="3 4" key="1">
    <citation type="submission" date="2011-01" db="EMBL/GenBank/DDBJ databases">
        <authorList>
            <person name="Muzny D."/>
            <person name="Qin X."/>
            <person name="Buhay C."/>
            <person name="Dugan-Rocha S."/>
            <person name="Ding Y."/>
            <person name="Chen G."/>
            <person name="Hawes A."/>
            <person name="Holder M."/>
            <person name="Jhangiani S."/>
            <person name="Johnson A."/>
            <person name="Khan Z."/>
            <person name="Li Z."/>
            <person name="Liu W."/>
            <person name="Liu X."/>
            <person name="Perez L."/>
            <person name="Shen H."/>
            <person name="Wang Q."/>
            <person name="Watt J."/>
            <person name="Xi L."/>
            <person name="Xin Y."/>
            <person name="Zhou J."/>
            <person name="Deng J."/>
            <person name="Jiang H."/>
            <person name="Liu Y."/>
            <person name="Qu J."/>
            <person name="Song X.-Z."/>
            <person name="Zhang L."/>
            <person name="Villasana D."/>
            <person name="Johnson A."/>
            <person name="Liu J."/>
            <person name="Liyanage D."/>
            <person name="Lorensuhewa L."/>
            <person name="Robinson T."/>
            <person name="Song A."/>
            <person name="Song B.-B."/>
            <person name="Dinh H."/>
            <person name="Thornton R."/>
            <person name="Coyle M."/>
            <person name="Francisco L."/>
            <person name="Jackson L."/>
            <person name="Javaid M."/>
            <person name="Korchina V."/>
            <person name="Kovar C."/>
            <person name="Mata R."/>
            <person name="Mathew T."/>
            <person name="Ngo R."/>
            <person name="Nguyen L."/>
            <person name="Nguyen N."/>
            <person name="Okwuonu G."/>
            <person name="Ongeri F."/>
            <person name="Pham C."/>
            <person name="Simmons D."/>
            <person name="Wilczek-Boney K."/>
            <person name="Hale W."/>
            <person name="Jakkamsetti A."/>
            <person name="Pham P."/>
            <person name="Ruth R."/>
            <person name="San Lucas F."/>
            <person name="Warren J."/>
            <person name="Zhang J."/>
            <person name="Zhao Z."/>
            <person name="Zhou C."/>
            <person name="Zhu D."/>
            <person name="Lee S."/>
            <person name="Bess C."/>
            <person name="Blankenburg K."/>
            <person name="Forbes L."/>
            <person name="Fu Q."/>
            <person name="Gubbala S."/>
            <person name="Hirani K."/>
            <person name="Jayaseelan J.C."/>
            <person name="Lara F."/>
            <person name="Munidasa M."/>
            <person name="Palculict T."/>
            <person name="Patil S."/>
            <person name="Pu L.-L."/>
            <person name="Saada N."/>
            <person name="Tang L."/>
            <person name="Weissenberger G."/>
            <person name="Zhu Y."/>
            <person name="Hemphill L."/>
            <person name="Shang Y."/>
            <person name="Youmans B."/>
            <person name="Ayvaz T."/>
            <person name="Ross M."/>
            <person name="Santibanez J."/>
            <person name="Aqrawi P."/>
            <person name="Gross S."/>
            <person name="Joshi V."/>
            <person name="Fowler G."/>
            <person name="Nazareth L."/>
            <person name="Reid J."/>
            <person name="Worley K."/>
            <person name="Petrosino J."/>
            <person name="Highlander S."/>
            <person name="Gibbs R."/>
        </authorList>
    </citation>
    <scope>NUCLEOTIDE SEQUENCE [LARGE SCALE GENOMIC DNA]</scope>
    <source>
        <strain evidence="3 4">ATCC 25644</strain>
    </source>
</reference>
<comment type="caution">
    <text evidence="3">The sequence shown here is derived from an EMBL/GenBank/DDBJ whole genome shotgun (WGS) entry which is preliminary data.</text>
</comment>
<evidence type="ECO:0000313" key="3">
    <source>
        <dbReference type="EMBL" id="EFZ34292.1"/>
    </source>
</evidence>
<keyword evidence="1" id="KW-0812">Transmembrane</keyword>
<feature type="transmembrane region" description="Helical" evidence="1">
    <location>
        <begin position="379"/>
        <end position="396"/>
    </location>
</feature>
<feature type="transmembrane region" description="Helical" evidence="1">
    <location>
        <begin position="12"/>
        <end position="31"/>
    </location>
</feature>
<evidence type="ECO:0000259" key="2">
    <source>
        <dbReference type="Pfam" id="PF10131"/>
    </source>
</evidence>
<proteinExistence type="predicted"/>
<evidence type="ECO:0000313" key="4">
    <source>
        <dbReference type="Proteomes" id="UP000004099"/>
    </source>
</evidence>
<feature type="transmembrane region" description="Helical" evidence="1">
    <location>
        <begin position="191"/>
        <end position="213"/>
    </location>
</feature>
<accession>E7FS10</accession>
<dbReference type="InterPro" id="IPR018776">
    <property type="entry name" value="Membrane_prot_PTPS-rel_domain"/>
</dbReference>
<feature type="transmembrane region" description="Helical" evidence="1">
    <location>
        <begin position="225"/>
        <end position="247"/>
    </location>
</feature>
<feature type="transmembrane region" description="Helical" evidence="1">
    <location>
        <begin position="282"/>
        <end position="303"/>
    </location>
</feature>
<dbReference type="Proteomes" id="UP000004099">
    <property type="component" value="Unassembled WGS sequence"/>
</dbReference>
<organism evidence="3 4">
    <name type="scientific">Ligilactobacillus ruminis ATCC 25644</name>
    <dbReference type="NCBI Taxonomy" id="525362"/>
    <lineage>
        <taxon>Bacteria</taxon>
        <taxon>Bacillati</taxon>
        <taxon>Bacillota</taxon>
        <taxon>Bacilli</taxon>
        <taxon>Lactobacillales</taxon>
        <taxon>Lactobacillaceae</taxon>
        <taxon>Ligilactobacillus</taxon>
    </lineage>
</organism>
<feature type="transmembrane region" description="Helical" evidence="1">
    <location>
        <begin position="553"/>
        <end position="573"/>
    </location>
</feature>
<gene>
    <name evidence="3" type="ORF">HMPREF0542_11687</name>
</gene>
<dbReference type="Pfam" id="PF10131">
    <property type="entry name" value="PTPS_related"/>
    <property type="match status" value="1"/>
</dbReference>
<dbReference type="HOGENOM" id="CLU_029426_1_0_9"/>
<feature type="transmembrane region" description="Helical" evidence="1">
    <location>
        <begin position="103"/>
        <end position="124"/>
    </location>
</feature>
<feature type="transmembrane region" description="Helical" evidence="1">
    <location>
        <begin position="145"/>
        <end position="171"/>
    </location>
</feature>
<feature type="transmembrane region" description="Helical" evidence="1">
    <location>
        <begin position="310"/>
        <end position="328"/>
    </location>
</feature>
<evidence type="ECO:0000256" key="1">
    <source>
        <dbReference type="SAM" id="Phobius"/>
    </source>
</evidence>
<feature type="domain" description="Membrane protein 6-pyruvoyl-tetrahydropterin synthase-related" evidence="2">
    <location>
        <begin position="83"/>
        <end position="431"/>
    </location>
</feature>
<dbReference type="AlphaFoldDB" id="E7FS10"/>
<keyword evidence="1" id="KW-0472">Membrane</keyword>
<sequence length="583" mass="66243">MNFIKKLFKNKYLQDVMIIFSFAMITIFMTYPKIKTGNIEVYSDWSFHGMRAEQIFLNLKRGNFLTFIATDAFQHTGVGNFLFYPTVFLYPWAALRLFFKPVTAFYCWYGLIMLMTFIIAYFSMKAFSKRRIAAMVFSLSYTLGSYHLSLSTAVFGEFIAASFLPLAFWAFYETLFRDDSKWPLLGIGMSLIIYSHVLSVFITSEIMFAIFVMKLIFDKVSKKRFLSLSKAVGISVLLTLFITIPYLTDFIGKNVTSAQPGVAPVMVRTLMNVLETSLNNSVSSSSIGLILILTAVFGSIWILKSHSKTLTAIYVLGISLIIVSTGSFPWNVLSDTPLGMIQLPFRYLSYASMFLSVILGLSVNDLYESETFDTTFKKGMVPVLTICIFMLFYVGFHHDSLNALKNSQSQFLKNTETFNQLPDRTFVNNSNYDYLLNYPVKYGELDYYPKKARQSTGVVSYNETNLSIINNIAVVGRKKIHVSPLCESNKMTYKIHTRKQADVDLPALRYKGSYAELNGKRTTLINSARGTIKVRTKKGINTITVGYSPSKSYYAGIIISVMTWISLLALAFYRKVVFKINHE</sequence>